<feature type="transmembrane region" description="Helical" evidence="8">
    <location>
        <begin position="89"/>
        <end position="109"/>
    </location>
</feature>
<keyword evidence="3 8" id="KW-0812">Transmembrane</keyword>
<dbReference type="PANTHER" id="PTHR28259">
    <property type="entry name" value="FLUORIDE EXPORT PROTEIN 1-RELATED"/>
    <property type="match status" value="1"/>
</dbReference>
<evidence type="ECO:0000313" key="9">
    <source>
        <dbReference type="EMBL" id="CAB4680451.1"/>
    </source>
</evidence>
<keyword evidence="2" id="KW-1003">Cell membrane</keyword>
<accession>A0A6J7BEA6</accession>
<dbReference type="PANTHER" id="PTHR28259:SF1">
    <property type="entry name" value="FLUORIDE EXPORT PROTEIN 1-RELATED"/>
    <property type="match status" value="1"/>
</dbReference>
<evidence type="ECO:0000313" key="10">
    <source>
        <dbReference type="EMBL" id="CAB4698248.1"/>
    </source>
</evidence>
<keyword evidence="5 8" id="KW-0472">Membrane</keyword>
<dbReference type="GO" id="GO:1903425">
    <property type="term" value="F:fluoride transmembrane transporter activity"/>
    <property type="evidence" value="ECO:0007669"/>
    <property type="project" value="TreeGrafter"/>
</dbReference>
<dbReference type="EMBL" id="CAEZXB010000022">
    <property type="protein sequence ID" value="CAB4680451.1"/>
    <property type="molecule type" value="Genomic_DNA"/>
</dbReference>
<gene>
    <name evidence="9" type="ORF">UFOPK2342_01102</name>
    <name evidence="10" type="ORF">UFOPK2423_01018</name>
    <name evidence="11" type="ORF">UFOPK3266_00732</name>
    <name evidence="12" type="ORF">UFOPK4367_00568</name>
</gene>
<feature type="transmembrane region" description="Helical" evidence="8">
    <location>
        <begin position="58"/>
        <end position="77"/>
    </location>
</feature>
<evidence type="ECO:0000256" key="5">
    <source>
        <dbReference type="ARBA" id="ARBA00023136"/>
    </source>
</evidence>
<dbReference type="InterPro" id="IPR003691">
    <property type="entry name" value="FluC"/>
</dbReference>
<dbReference type="GO" id="GO:0005886">
    <property type="term" value="C:plasma membrane"/>
    <property type="evidence" value="ECO:0007669"/>
    <property type="project" value="UniProtKB-SubCell"/>
</dbReference>
<dbReference type="EMBL" id="CAEZXN010000021">
    <property type="protein sequence ID" value="CAB4698248.1"/>
    <property type="molecule type" value="Genomic_DNA"/>
</dbReference>
<dbReference type="HAMAP" id="MF_00454">
    <property type="entry name" value="FluC"/>
    <property type="match status" value="1"/>
</dbReference>
<reference evidence="11" key="1">
    <citation type="submission" date="2020-05" db="EMBL/GenBank/DDBJ databases">
        <authorList>
            <person name="Chiriac C."/>
            <person name="Salcher M."/>
            <person name="Ghai R."/>
            <person name="Kavagutti S V."/>
        </authorList>
    </citation>
    <scope>NUCLEOTIDE SEQUENCE</scope>
</reference>
<evidence type="ECO:0000256" key="2">
    <source>
        <dbReference type="ARBA" id="ARBA00022475"/>
    </source>
</evidence>
<comment type="catalytic activity">
    <reaction evidence="7">
        <text>fluoride(in) = fluoride(out)</text>
        <dbReference type="Rhea" id="RHEA:76159"/>
        <dbReference type="ChEBI" id="CHEBI:17051"/>
    </reaction>
    <physiologicalReaction direction="left-to-right" evidence="7">
        <dbReference type="Rhea" id="RHEA:76160"/>
    </physiologicalReaction>
</comment>
<protein>
    <submittedName>
        <fullName evidence="11">Unannotated protein</fullName>
    </submittedName>
</protein>
<evidence type="ECO:0000256" key="4">
    <source>
        <dbReference type="ARBA" id="ARBA00022989"/>
    </source>
</evidence>
<dbReference type="EMBL" id="CAFBRC010000027">
    <property type="protein sequence ID" value="CAB5074292.1"/>
    <property type="molecule type" value="Genomic_DNA"/>
</dbReference>
<evidence type="ECO:0000256" key="7">
    <source>
        <dbReference type="ARBA" id="ARBA00035585"/>
    </source>
</evidence>
<name>A0A6J7BEA6_9ZZZZ</name>
<dbReference type="EMBL" id="CAFBAA010000014">
    <property type="protein sequence ID" value="CAB4842823.1"/>
    <property type="molecule type" value="Genomic_DNA"/>
</dbReference>
<evidence type="ECO:0000256" key="8">
    <source>
        <dbReference type="SAM" id="Phobius"/>
    </source>
</evidence>
<sequence length="112" mass="11669">MRALWVMLGAGVGAPTRYLVDLGIRRLHGSPWPLGTLVINVLGSFILGLVITGGGTTLLIIGTGFAGAFTTWSTFAMETHTLFVAKKHGVAWLNLIATLVLGIAAAALARAL</sequence>
<proteinExistence type="inferred from homology"/>
<dbReference type="AlphaFoldDB" id="A0A6J7BEA6"/>
<feature type="transmembrane region" description="Helical" evidence="8">
    <location>
        <begin position="32"/>
        <end position="51"/>
    </location>
</feature>
<dbReference type="Pfam" id="PF02537">
    <property type="entry name" value="CRCB"/>
    <property type="match status" value="1"/>
</dbReference>
<evidence type="ECO:0000256" key="6">
    <source>
        <dbReference type="ARBA" id="ARBA00035120"/>
    </source>
</evidence>
<evidence type="ECO:0000313" key="12">
    <source>
        <dbReference type="EMBL" id="CAB5074292.1"/>
    </source>
</evidence>
<comment type="subcellular location">
    <subcellularLocation>
        <location evidence="1">Cell membrane</location>
        <topology evidence="1">Multi-pass membrane protein</topology>
    </subcellularLocation>
</comment>
<organism evidence="11">
    <name type="scientific">freshwater metagenome</name>
    <dbReference type="NCBI Taxonomy" id="449393"/>
    <lineage>
        <taxon>unclassified sequences</taxon>
        <taxon>metagenomes</taxon>
        <taxon>ecological metagenomes</taxon>
    </lineage>
</organism>
<evidence type="ECO:0000313" key="11">
    <source>
        <dbReference type="EMBL" id="CAB4842823.1"/>
    </source>
</evidence>
<evidence type="ECO:0000256" key="3">
    <source>
        <dbReference type="ARBA" id="ARBA00022692"/>
    </source>
</evidence>
<comment type="similarity">
    <text evidence="6">Belongs to the fluoride channel Fluc/FEX (TC 1.A.43) family.</text>
</comment>
<evidence type="ECO:0000256" key="1">
    <source>
        <dbReference type="ARBA" id="ARBA00004651"/>
    </source>
</evidence>
<keyword evidence="4 8" id="KW-1133">Transmembrane helix</keyword>